<dbReference type="EMBL" id="JBHUEY010000006">
    <property type="protein sequence ID" value="MFD1785494.1"/>
    <property type="molecule type" value="Genomic_DNA"/>
</dbReference>
<keyword evidence="2" id="KW-1185">Reference proteome</keyword>
<evidence type="ECO:0000313" key="1">
    <source>
        <dbReference type="EMBL" id="MFD1785494.1"/>
    </source>
</evidence>
<accession>A0ABW4N672</accession>
<proteinExistence type="predicted"/>
<organism evidence="1 2">
    <name type="scientific">Phenylobacterium terrae</name>
    <dbReference type="NCBI Taxonomy" id="2665495"/>
    <lineage>
        <taxon>Bacteria</taxon>
        <taxon>Pseudomonadati</taxon>
        <taxon>Pseudomonadota</taxon>
        <taxon>Alphaproteobacteria</taxon>
        <taxon>Caulobacterales</taxon>
        <taxon>Caulobacteraceae</taxon>
        <taxon>Phenylobacterium</taxon>
    </lineage>
</organism>
<sequence length="94" mass="10515">MPQQALSTPWRSFNWSRSLTKMGTLKTESGGEFEYQWASDVGFDGIRLEVLTTEADMLFDVSVPEQGPMSVNTFSNEVAADLILAALDLARQRR</sequence>
<reference evidence="2" key="1">
    <citation type="journal article" date="2019" name="Int. J. Syst. Evol. Microbiol.">
        <title>The Global Catalogue of Microorganisms (GCM) 10K type strain sequencing project: providing services to taxonomists for standard genome sequencing and annotation.</title>
        <authorList>
            <consortium name="The Broad Institute Genomics Platform"/>
            <consortium name="The Broad Institute Genome Sequencing Center for Infectious Disease"/>
            <person name="Wu L."/>
            <person name="Ma J."/>
        </authorList>
    </citation>
    <scope>NUCLEOTIDE SEQUENCE [LARGE SCALE GENOMIC DNA]</scope>
    <source>
        <strain evidence="2">DFY28</strain>
    </source>
</reference>
<evidence type="ECO:0000313" key="2">
    <source>
        <dbReference type="Proteomes" id="UP001597237"/>
    </source>
</evidence>
<protein>
    <submittedName>
        <fullName evidence="1">Uncharacterized protein</fullName>
    </submittedName>
</protein>
<gene>
    <name evidence="1" type="ORF">ACFSC0_18990</name>
</gene>
<dbReference type="Proteomes" id="UP001597237">
    <property type="component" value="Unassembled WGS sequence"/>
</dbReference>
<comment type="caution">
    <text evidence="1">The sequence shown here is derived from an EMBL/GenBank/DDBJ whole genome shotgun (WGS) entry which is preliminary data.</text>
</comment>
<dbReference type="RefSeq" id="WP_377281554.1">
    <property type="nucleotide sequence ID" value="NZ_JBHRSI010000004.1"/>
</dbReference>
<name>A0ABW4N672_9CAUL</name>